<dbReference type="PANTHER" id="PTHR34292">
    <property type="entry name" value="OUTER SPORE WALL PROTEIN LDS1"/>
    <property type="match status" value="1"/>
</dbReference>
<organism evidence="6 7">
    <name type="scientific">Prorocentrum cordatum</name>
    <dbReference type="NCBI Taxonomy" id="2364126"/>
    <lineage>
        <taxon>Eukaryota</taxon>
        <taxon>Sar</taxon>
        <taxon>Alveolata</taxon>
        <taxon>Dinophyceae</taxon>
        <taxon>Prorocentrales</taxon>
        <taxon>Prorocentraceae</taxon>
        <taxon>Prorocentrum</taxon>
    </lineage>
</organism>
<feature type="transmembrane region" description="Helical" evidence="5">
    <location>
        <begin position="189"/>
        <end position="211"/>
    </location>
</feature>
<dbReference type="EMBL" id="CAUYUJ010000120">
    <property type="protein sequence ID" value="CAK0788829.1"/>
    <property type="molecule type" value="Genomic_DNA"/>
</dbReference>
<dbReference type="Pfam" id="PF07264">
    <property type="entry name" value="EI24"/>
    <property type="match status" value="1"/>
</dbReference>
<name>A0ABN9P8C5_9DINO</name>
<keyword evidence="7" id="KW-1185">Reference proteome</keyword>
<keyword evidence="4 5" id="KW-0472">Membrane</keyword>
<keyword evidence="2 5" id="KW-0812">Transmembrane</keyword>
<evidence type="ECO:0000313" key="6">
    <source>
        <dbReference type="EMBL" id="CAK0788829.1"/>
    </source>
</evidence>
<evidence type="ECO:0000313" key="7">
    <source>
        <dbReference type="Proteomes" id="UP001189429"/>
    </source>
</evidence>
<evidence type="ECO:0000256" key="4">
    <source>
        <dbReference type="ARBA" id="ARBA00023136"/>
    </source>
</evidence>
<protein>
    <submittedName>
        <fullName evidence="6">Uncharacterized protein</fullName>
    </submittedName>
</protein>
<evidence type="ECO:0000256" key="3">
    <source>
        <dbReference type="ARBA" id="ARBA00022989"/>
    </source>
</evidence>
<feature type="transmembrane region" description="Helical" evidence="5">
    <location>
        <begin position="123"/>
        <end position="142"/>
    </location>
</feature>
<dbReference type="PANTHER" id="PTHR34292:SF2">
    <property type="entry name" value="OUTER SPORE WALL PROTEIN LDS1"/>
    <property type="match status" value="1"/>
</dbReference>
<proteinExistence type="predicted"/>
<evidence type="ECO:0000256" key="1">
    <source>
        <dbReference type="ARBA" id="ARBA00004141"/>
    </source>
</evidence>
<dbReference type="InterPro" id="IPR059112">
    <property type="entry name" value="CysZ/EI24"/>
</dbReference>
<dbReference type="Proteomes" id="UP001189429">
    <property type="component" value="Unassembled WGS sequence"/>
</dbReference>
<accession>A0ABN9P8C5</accession>
<evidence type="ECO:0000256" key="2">
    <source>
        <dbReference type="ARBA" id="ARBA00022692"/>
    </source>
</evidence>
<sequence length="241" mass="26629">MGSTGLMAAFLPVAGLIRFAGSGPKLWGRLVRPFVLGMVVLTAATAVLMMITLPLFWAAPLLIGGYLLACVVLFEAISFCTSMQEFIIQTALEDIGVLEILRAEYGRDTLPVLARREKYKHKVWFLIARCALMGATLLFAAAPGIGQLFVVLLNGWLYAWHLVDKQLVLIGLNKFDQQFGHVIRNFLTYVAYGTIALSLLMVPGINIFFFAGNAYGGALLFKEFVDAETPEQRSLRERFTS</sequence>
<gene>
    <name evidence="6" type="ORF">PCOR1329_LOCUS571</name>
</gene>
<feature type="transmembrane region" description="Helical" evidence="5">
    <location>
        <begin position="34"/>
        <end position="57"/>
    </location>
</feature>
<comment type="subcellular location">
    <subcellularLocation>
        <location evidence="1">Membrane</location>
        <topology evidence="1">Multi-pass membrane protein</topology>
    </subcellularLocation>
</comment>
<dbReference type="InterPro" id="IPR052786">
    <property type="entry name" value="Spore_wall_assembly"/>
</dbReference>
<evidence type="ECO:0000256" key="5">
    <source>
        <dbReference type="SAM" id="Phobius"/>
    </source>
</evidence>
<keyword evidence="3 5" id="KW-1133">Transmembrane helix</keyword>
<comment type="caution">
    <text evidence="6">The sequence shown here is derived from an EMBL/GenBank/DDBJ whole genome shotgun (WGS) entry which is preliminary data.</text>
</comment>
<reference evidence="6" key="1">
    <citation type="submission" date="2023-10" db="EMBL/GenBank/DDBJ databases">
        <authorList>
            <person name="Chen Y."/>
            <person name="Shah S."/>
            <person name="Dougan E. K."/>
            <person name="Thang M."/>
            <person name="Chan C."/>
        </authorList>
    </citation>
    <scope>NUCLEOTIDE SEQUENCE [LARGE SCALE GENOMIC DNA]</scope>
</reference>
<feature type="transmembrane region" description="Helical" evidence="5">
    <location>
        <begin position="6"/>
        <end position="27"/>
    </location>
</feature>
<feature type="transmembrane region" description="Helical" evidence="5">
    <location>
        <begin position="63"/>
        <end position="81"/>
    </location>
</feature>